<dbReference type="Proteomes" id="UP000041254">
    <property type="component" value="Unassembled WGS sequence"/>
</dbReference>
<evidence type="ECO:0000313" key="3">
    <source>
        <dbReference type="Proteomes" id="UP000041254"/>
    </source>
</evidence>
<proteinExistence type="predicted"/>
<feature type="compositionally biased region" description="Basic and acidic residues" evidence="1">
    <location>
        <begin position="253"/>
        <end position="263"/>
    </location>
</feature>
<keyword evidence="3" id="KW-1185">Reference proteome</keyword>
<accession>A0A0G4H0B8</accession>
<dbReference type="EMBL" id="CDMY01000906">
    <property type="protein sequence ID" value="CEM36727.1"/>
    <property type="molecule type" value="Genomic_DNA"/>
</dbReference>
<reference evidence="2 3" key="1">
    <citation type="submission" date="2014-11" db="EMBL/GenBank/DDBJ databases">
        <authorList>
            <person name="Zhu J."/>
            <person name="Qi W."/>
            <person name="Song R."/>
        </authorList>
    </citation>
    <scope>NUCLEOTIDE SEQUENCE [LARGE SCALE GENOMIC DNA]</scope>
</reference>
<gene>
    <name evidence="2" type="ORF">Vbra_22882</name>
</gene>
<dbReference type="InParanoid" id="A0A0G4H0B8"/>
<protein>
    <submittedName>
        <fullName evidence="2">Uncharacterized protein</fullName>
    </submittedName>
</protein>
<evidence type="ECO:0000313" key="2">
    <source>
        <dbReference type="EMBL" id="CEM36727.1"/>
    </source>
</evidence>
<feature type="compositionally biased region" description="Basic and acidic residues" evidence="1">
    <location>
        <begin position="303"/>
        <end position="326"/>
    </location>
</feature>
<sequence>MRFPHPQLFQAATAVLVESLAQSEGAGTTVSLPLTHYAVAVEACRSVDYWDQNDKANNLMTRLLEHQAALFHHGGDEEGAASGAAPPSASSSLSLSSLGSLPVGRLLDTAGGLRGVDRLVGSCVAAVMRGGGDGEGPPWWSGMADKAVDWVGSLAYAAARIDHTGGQRVRDGKTAREELEARHSVAFQLLCLHHLARPIHTLANGNRTSAWRLLLATKSLLTTPIPHPHGPTRQRPSPRADDSSGPPCGAAFERTKEVDDVKRTVRKGSSNSGGSGEHVAVSGPVWVVGEAGLAVDVMLREWQGERERERDGEGEGESGRADDARESATTFRLF</sequence>
<feature type="region of interest" description="Disordered" evidence="1">
    <location>
        <begin position="222"/>
        <end position="280"/>
    </location>
</feature>
<dbReference type="VEuPathDB" id="CryptoDB:Vbra_22882"/>
<feature type="region of interest" description="Disordered" evidence="1">
    <location>
        <begin position="303"/>
        <end position="334"/>
    </location>
</feature>
<organism evidence="2 3">
    <name type="scientific">Vitrella brassicaformis (strain CCMP3155)</name>
    <dbReference type="NCBI Taxonomy" id="1169540"/>
    <lineage>
        <taxon>Eukaryota</taxon>
        <taxon>Sar</taxon>
        <taxon>Alveolata</taxon>
        <taxon>Colpodellida</taxon>
        <taxon>Vitrellaceae</taxon>
        <taxon>Vitrella</taxon>
    </lineage>
</organism>
<dbReference type="AlphaFoldDB" id="A0A0G4H0B8"/>
<name>A0A0G4H0B8_VITBC</name>
<evidence type="ECO:0000256" key="1">
    <source>
        <dbReference type="SAM" id="MobiDB-lite"/>
    </source>
</evidence>